<dbReference type="Proteomes" id="UP000237749">
    <property type="component" value="Unassembled WGS sequence"/>
</dbReference>
<sequence>MLTIELIMQTIGNDIKTKTAQIILSNLFKSDDTEKLITKAINEICNQVQKIIDDAFMREYIAKTDSISSRISSYILTNDTEMLDELYSDASDMVHQLKRFNSLEGIIAFNSICSLHLIVVKALAEKKSKYYKDLTRLGKEYAQMLISKTPIINEIFSESVSHSRPCDISKPHQSFNGYSIKQDGFKEKYILKLYTYFNDYWKDNAMIYSESEMEIPQFDDQRRLNFLIHSNGGAFLEEATKYPQNKKIFDDFNVKARSERDSYLNMRLDISNKLINTITQACEQYKNL</sequence>
<accession>A0A2S6HJD2</accession>
<reference evidence="1 2" key="1">
    <citation type="submission" date="2018-02" db="EMBL/GenBank/DDBJ databases">
        <title>Genomic Encyclopedia of Archaeal and Bacterial Type Strains, Phase II (KMG-II): from individual species to whole genera.</title>
        <authorList>
            <person name="Goeker M."/>
        </authorList>
    </citation>
    <scope>NUCLEOTIDE SEQUENCE [LARGE SCALE GENOMIC DNA]</scope>
    <source>
        <strain evidence="1 2">DSM 3808</strain>
    </source>
</reference>
<name>A0A2S6HJD2_9FIRM</name>
<dbReference type="EMBL" id="PTJA01000016">
    <property type="protein sequence ID" value="PPK77491.1"/>
    <property type="molecule type" value="Genomic_DNA"/>
</dbReference>
<gene>
    <name evidence="1" type="ORF">BXY41_11629</name>
</gene>
<organism evidence="1 2">
    <name type="scientific">Lacrimispora xylanisolvens</name>
    <dbReference type="NCBI Taxonomy" id="384636"/>
    <lineage>
        <taxon>Bacteria</taxon>
        <taxon>Bacillati</taxon>
        <taxon>Bacillota</taxon>
        <taxon>Clostridia</taxon>
        <taxon>Lachnospirales</taxon>
        <taxon>Lachnospiraceae</taxon>
        <taxon>Lacrimispora</taxon>
    </lineage>
</organism>
<comment type="caution">
    <text evidence="1">The sequence shown here is derived from an EMBL/GenBank/DDBJ whole genome shotgun (WGS) entry which is preliminary data.</text>
</comment>
<evidence type="ECO:0000313" key="2">
    <source>
        <dbReference type="Proteomes" id="UP000237749"/>
    </source>
</evidence>
<dbReference type="RefSeq" id="WP_104439263.1">
    <property type="nucleotide sequence ID" value="NZ_PTJA01000016.1"/>
</dbReference>
<dbReference type="AlphaFoldDB" id="A0A2S6HJD2"/>
<evidence type="ECO:0000313" key="1">
    <source>
        <dbReference type="EMBL" id="PPK77491.1"/>
    </source>
</evidence>
<proteinExistence type="predicted"/>
<protein>
    <submittedName>
        <fullName evidence="1">Uncharacterized protein</fullName>
    </submittedName>
</protein>
<keyword evidence="2" id="KW-1185">Reference proteome</keyword>